<dbReference type="eggNOG" id="KOG2075">
    <property type="taxonomic scope" value="Eukaryota"/>
</dbReference>
<name>T1JJN6_STRMM</name>
<sequence length="1173" mass="136814">MAEVIGSENLQAEKVLDYTEKMSDLSIYIGPNKNNSIKIAAHKLVLSDASPVFTRMMIEKHFKESETGEIFITDIRPNIFRKVLVYLYKGMLNLASMDECLETLQVADKYFMSELKNICLDEMLKYEITDETFWLLFDNYHSRGLDLISEELIIKMYNYLDENTREILNHDNLQLLERPVLARIIQRGSLKVKVDERLVFDSVIKWAKAECKRRQMEMTAENQRIVLGNVLFLIRFFRMSKDKFKDGPMKSGVLTLKEIDSMLRDSYPRKTVLPPPWNNQLLSCPRETFWSLNTMIVCRRTDWETTCFVYATDVVVQSIDFWFSKACDANVCLSELSGRVIKSWQVVNGQDDEQSELRGFTRLEGPLFMREFTCYKLVINHLKDKDELKVEFCHAGPWGDRFGEQTVFFTCLLSDIRNIEVCKSVAFLYTGILNVSSITEAMQVLRASDKYDIQNLKRECFVEIMNFQISLEDFWSLFNNYIDFGDQLTSNEMKVNIFHFLDTNAQEIIKHGKFAFIKKQTLMLIISRNTFHIKEIDLCDAVVHWAKIQCCVAHQEPTLKNQRHMLGEGLYQMRLLTFPANTLTNLPIFELLTHEEKELMTQTPSQLAAPWKYELMQKERTKFWFLTSYCTPNMLADQSTTYFVFAKDAYLSSIEILLDDEFGHVTNVIINALKKNGEKVKVNSSYCQQRAAWGYKQSRIAGKPVVNISSVFVKAFCCYQLVLEPKNTRAFVCDDEFDSYGYDDDGEPVFYSVGQEDVFDEKKLVSRDYWRTVFARKPPAHDDNVVVLDRVFLYTGVLNVSSMTEAMHVLRASDKYDIQKLKRECFVEIINLQISIEDFWSLFNNYIIFGDQLTSHEMKMNIFHFLDTNAQEIIKHGKFAFIKKQTLMLIISRNTFHIKETDLSDAVVHWAKIQCCAAHLEPTLKNQRHMLGEGLYQMRLLTFPANTLTNLSIFELLTHEEKELMTQTPSQLAVPWKYELMQKERTKFWFLTSKNNPYMSSDQSTTYFVFAKDAYLSNIEIWLEDEFGHVTNVIINALKKNGEKVKVNSTYCQQRAARTYKQPRFSGKPVVNISSVFVKAFCCYQLVLEPKNTRAVVYDDEFDSYGYDDDGEPVFYSVGQEDVFDEEKLVSSDYWRTVFARKPPAHDDNVVLDVDRTYAGKVTMFYRCNYLFR</sequence>
<evidence type="ECO:0000259" key="1">
    <source>
        <dbReference type="PROSITE" id="PS50097"/>
    </source>
</evidence>
<dbReference type="InterPro" id="IPR011705">
    <property type="entry name" value="BACK"/>
</dbReference>
<protein>
    <recommendedName>
        <fullName evidence="1">BTB domain-containing protein</fullName>
    </recommendedName>
</protein>
<dbReference type="InterPro" id="IPR011333">
    <property type="entry name" value="SKP1/BTB/POZ_sf"/>
</dbReference>
<dbReference type="HOGENOM" id="CLU_273885_0_0_1"/>
<dbReference type="PROSITE" id="PS50097">
    <property type="entry name" value="BTB"/>
    <property type="match status" value="1"/>
</dbReference>
<organism evidence="2 3">
    <name type="scientific">Strigamia maritima</name>
    <name type="common">European centipede</name>
    <name type="synonym">Geophilus maritimus</name>
    <dbReference type="NCBI Taxonomy" id="126957"/>
    <lineage>
        <taxon>Eukaryota</taxon>
        <taxon>Metazoa</taxon>
        <taxon>Ecdysozoa</taxon>
        <taxon>Arthropoda</taxon>
        <taxon>Myriapoda</taxon>
        <taxon>Chilopoda</taxon>
        <taxon>Pleurostigmophora</taxon>
        <taxon>Geophilomorpha</taxon>
        <taxon>Linotaeniidae</taxon>
        <taxon>Strigamia</taxon>
    </lineage>
</organism>
<dbReference type="Pfam" id="PF07707">
    <property type="entry name" value="BACK"/>
    <property type="match status" value="3"/>
</dbReference>
<dbReference type="SUPFAM" id="SSF54695">
    <property type="entry name" value="POZ domain"/>
    <property type="match status" value="1"/>
</dbReference>
<feature type="domain" description="BTB" evidence="1">
    <location>
        <begin position="23"/>
        <end position="96"/>
    </location>
</feature>
<dbReference type="EnsemblMetazoa" id="SMAR014066-RA">
    <property type="protein sequence ID" value="SMAR014066-PA"/>
    <property type="gene ID" value="SMAR014066"/>
</dbReference>
<reference evidence="3" key="1">
    <citation type="submission" date="2011-05" db="EMBL/GenBank/DDBJ databases">
        <authorList>
            <person name="Richards S.R."/>
            <person name="Qu J."/>
            <person name="Jiang H."/>
            <person name="Jhangiani S.N."/>
            <person name="Agravi P."/>
            <person name="Goodspeed R."/>
            <person name="Gross S."/>
            <person name="Mandapat C."/>
            <person name="Jackson L."/>
            <person name="Mathew T."/>
            <person name="Pu L."/>
            <person name="Thornton R."/>
            <person name="Saada N."/>
            <person name="Wilczek-Boney K.B."/>
            <person name="Lee S."/>
            <person name="Kovar C."/>
            <person name="Wu Y."/>
            <person name="Scherer S.E."/>
            <person name="Worley K.C."/>
            <person name="Muzny D.M."/>
            <person name="Gibbs R."/>
        </authorList>
    </citation>
    <scope>NUCLEOTIDE SEQUENCE</scope>
    <source>
        <strain evidence="3">Brora</strain>
    </source>
</reference>
<dbReference type="SMART" id="SM00225">
    <property type="entry name" value="BTB"/>
    <property type="match status" value="1"/>
</dbReference>
<reference evidence="2" key="2">
    <citation type="submission" date="2015-02" db="UniProtKB">
        <authorList>
            <consortium name="EnsemblMetazoa"/>
        </authorList>
    </citation>
    <scope>IDENTIFICATION</scope>
</reference>
<dbReference type="Gene3D" id="1.25.40.420">
    <property type="match status" value="2"/>
</dbReference>
<evidence type="ECO:0000313" key="3">
    <source>
        <dbReference type="Proteomes" id="UP000014500"/>
    </source>
</evidence>
<evidence type="ECO:0000313" key="2">
    <source>
        <dbReference type="EnsemblMetazoa" id="SMAR014066-PA"/>
    </source>
</evidence>
<dbReference type="Gene3D" id="3.30.710.10">
    <property type="entry name" value="Potassium Channel Kv1.1, Chain A"/>
    <property type="match status" value="2"/>
</dbReference>
<dbReference type="PANTHER" id="PTHR45774:SF4">
    <property type="entry name" value="AXUNDEAD, ISOFORM F"/>
    <property type="match status" value="1"/>
</dbReference>
<dbReference type="AlphaFoldDB" id="T1JJN6"/>
<dbReference type="InterPro" id="IPR000210">
    <property type="entry name" value="BTB/POZ_dom"/>
</dbReference>
<dbReference type="STRING" id="126957.T1JJN6"/>
<dbReference type="Pfam" id="PF00651">
    <property type="entry name" value="BTB"/>
    <property type="match status" value="1"/>
</dbReference>
<dbReference type="EMBL" id="JH431820">
    <property type="status" value="NOT_ANNOTATED_CDS"/>
    <property type="molecule type" value="Genomic_DNA"/>
</dbReference>
<dbReference type="PANTHER" id="PTHR45774">
    <property type="entry name" value="BTB/POZ DOMAIN-CONTAINING"/>
    <property type="match status" value="1"/>
</dbReference>
<accession>T1JJN6</accession>
<dbReference type="Proteomes" id="UP000014500">
    <property type="component" value="Unassembled WGS sequence"/>
</dbReference>
<dbReference type="SMART" id="SM00875">
    <property type="entry name" value="BACK"/>
    <property type="match status" value="3"/>
</dbReference>
<keyword evidence="3" id="KW-1185">Reference proteome</keyword>
<proteinExistence type="predicted"/>